<keyword evidence="1" id="KW-0812">Transmembrane</keyword>
<gene>
    <name evidence="2" type="ORF">CHS0354_002645</name>
</gene>
<sequence length="209" mass="23809">MALSGIAQLWLFLKIRNGQQIKIYNNVKNNIDNLPTTYVEAIDRVKNGDGKYAFILQGYAAQYAAAQQPCDLMVVGEARFDRVYGFACRKSFDFCRQLDIAILHMKEKQDLEMLRKKWFLRDCFSDLQHEYMYKGIPILDKGEAPNMAQMKGVTLKRFGGPLLILLIGSILSSLALVGEIIWSRLYGEPNGVHLAEDQEKIREAVDMVP</sequence>
<dbReference type="Gene3D" id="3.40.190.10">
    <property type="entry name" value="Periplasmic binding protein-like II"/>
    <property type="match status" value="1"/>
</dbReference>
<comment type="caution">
    <text evidence="2">The sequence shown here is derived from an EMBL/GenBank/DDBJ whole genome shotgun (WGS) entry which is preliminary data.</text>
</comment>
<dbReference type="AlphaFoldDB" id="A0AAE0RNN3"/>
<dbReference type="EMBL" id="JAEAOA010000213">
    <property type="protein sequence ID" value="KAK3576851.1"/>
    <property type="molecule type" value="Genomic_DNA"/>
</dbReference>
<accession>A0AAE0RNN3</accession>
<dbReference type="InterPro" id="IPR015683">
    <property type="entry name" value="Ionotropic_Glu_rcpt"/>
</dbReference>
<keyword evidence="1" id="KW-1133">Transmembrane helix</keyword>
<evidence type="ECO:0000256" key="1">
    <source>
        <dbReference type="SAM" id="Phobius"/>
    </source>
</evidence>
<dbReference type="PANTHER" id="PTHR18966">
    <property type="entry name" value="IONOTROPIC GLUTAMATE RECEPTOR"/>
    <property type="match status" value="1"/>
</dbReference>
<protein>
    <submittedName>
        <fullName evidence="2">Uncharacterized protein</fullName>
    </submittedName>
</protein>
<dbReference type="SUPFAM" id="SSF53850">
    <property type="entry name" value="Periplasmic binding protein-like II"/>
    <property type="match status" value="1"/>
</dbReference>
<evidence type="ECO:0000313" key="3">
    <source>
        <dbReference type="Proteomes" id="UP001195483"/>
    </source>
</evidence>
<organism evidence="2 3">
    <name type="scientific">Potamilus streckersoni</name>
    <dbReference type="NCBI Taxonomy" id="2493646"/>
    <lineage>
        <taxon>Eukaryota</taxon>
        <taxon>Metazoa</taxon>
        <taxon>Spiralia</taxon>
        <taxon>Lophotrochozoa</taxon>
        <taxon>Mollusca</taxon>
        <taxon>Bivalvia</taxon>
        <taxon>Autobranchia</taxon>
        <taxon>Heteroconchia</taxon>
        <taxon>Palaeoheterodonta</taxon>
        <taxon>Unionida</taxon>
        <taxon>Unionoidea</taxon>
        <taxon>Unionidae</taxon>
        <taxon>Ambleminae</taxon>
        <taxon>Lampsilini</taxon>
        <taxon>Potamilus</taxon>
    </lineage>
</organism>
<reference evidence="2" key="1">
    <citation type="journal article" date="2021" name="Genome Biol. Evol.">
        <title>A High-Quality Reference Genome for a Parasitic Bivalve with Doubly Uniparental Inheritance (Bivalvia: Unionida).</title>
        <authorList>
            <person name="Smith C.H."/>
        </authorList>
    </citation>
    <scope>NUCLEOTIDE SEQUENCE</scope>
    <source>
        <strain evidence="2">CHS0354</strain>
    </source>
</reference>
<dbReference type="Proteomes" id="UP001195483">
    <property type="component" value="Unassembled WGS sequence"/>
</dbReference>
<evidence type="ECO:0000313" key="2">
    <source>
        <dbReference type="EMBL" id="KAK3576851.1"/>
    </source>
</evidence>
<reference evidence="2" key="3">
    <citation type="submission" date="2023-05" db="EMBL/GenBank/DDBJ databases">
        <authorList>
            <person name="Smith C.H."/>
        </authorList>
    </citation>
    <scope>NUCLEOTIDE SEQUENCE</scope>
    <source>
        <strain evidence="2">CHS0354</strain>
        <tissue evidence="2">Mantle</tissue>
    </source>
</reference>
<reference evidence="2" key="2">
    <citation type="journal article" date="2021" name="Genome Biol. Evol.">
        <title>Developing a high-quality reference genome for a parasitic bivalve with doubly uniparental inheritance (Bivalvia: Unionida).</title>
        <authorList>
            <person name="Smith C.H."/>
        </authorList>
    </citation>
    <scope>NUCLEOTIDE SEQUENCE</scope>
    <source>
        <strain evidence="2">CHS0354</strain>
        <tissue evidence="2">Mantle</tissue>
    </source>
</reference>
<keyword evidence="3" id="KW-1185">Reference proteome</keyword>
<name>A0AAE0RNN3_9BIVA</name>
<proteinExistence type="predicted"/>
<keyword evidence="1" id="KW-0472">Membrane</keyword>
<feature type="transmembrane region" description="Helical" evidence="1">
    <location>
        <begin position="158"/>
        <end position="177"/>
    </location>
</feature>